<dbReference type="STRING" id="52586.A0A0B1P6Y8"/>
<dbReference type="SUPFAM" id="SSF50978">
    <property type="entry name" value="WD40 repeat-like"/>
    <property type="match status" value="1"/>
</dbReference>
<dbReference type="GO" id="GO:0005737">
    <property type="term" value="C:cytoplasm"/>
    <property type="evidence" value="ECO:0007669"/>
    <property type="project" value="UniProtKB-SubCell"/>
</dbReference>
<comment type="caution">
    <text evidence="7">The sequence shown here is derived from an EMBL/GenBank/DDBJ whole genome shotgun (WGS) entry which is preliminary data.</text>
</comment>
<dbReference type="EMBL" id="JNVN01000859">
    <property type="protein sequence ID" value="KHJ34457.1"/>
    <property type="molecule type" value="Genomic_DNA"/>
</dbReference>
<dbReference type="PROSITE" id="PS50082">
    <property type="entry name" value="WD_REPEATS_2"/>
    <property type="match status" value="3"/>
</dbReference>
<dbReference type="OMA" id="MCWDIRT"/>
<feature type="repeat" description="WD" evidence="6">
    <location>
        <begin position="113"/>
        <end position="155"/>
    </location>
</feature>
<comment type="similarity">
    <text evidence="5">Belongs to the WD repeat MORG1 family.</text>
</comment>
<dbReference type="InterPro" id="IPR001680">
    <property type="entry name" value="WD40_rpt"/>
</dbReference>
<evidence type="ECO:0000313" key="7">
    <source>
        <dbReference type="EMBL" id="KHJ34457.1"/>
    </source>
</evidence>
<accession>A0A0B1P6Y8</accession>
<gene>
    <name evidence="7" type="ORF">EV44_g6284</name>
</gene>
<protein>
    <submittedName>
        <fullName evidence="7">Putative wd domain-containing protein</fullName>
    </submittedName>
</protein>
<keyword evidence="2" id="KW-0963">Cytoplasm</keyword>
<evidence type="ECO:0000256" key="6">
    <source>
        <dbReference type="PROSITE-ProRule" id="PRU00221"/>
    </source>
</evidence>
<keyword evidence="8" id="KW-1185">Reference proteome</keyword>
<proteinExistence type="inferred from homology"/>
<keyword evidence="4" id="KW-0677">Repeat</keyword>
<dbReference type="PRINTS" id="PR00320">
    <property type="entry name" value="GPROTEINBRPT"/>
</dbReference>
<sequence length="343" mass="36887">MAFPSKPLAQLLGSNGPVHAVTYSSSPSTYILTGSSDRTIRLYNPSRVDNSILPTGTGPKPGQLIQSYSAHGYEVLSLSIAPDNGSFASAGGDRAVFLWDVATAVTTRRFSGNNGHSARINTVTFAGDGASLLISGGFDASARIWDVKSSSAKPVMVLTEAGDSVSCVLASDSEIWTSSVDGKVRKYDIRMGQIVVDVIGAPVTCLRKTIDKKGLLVGGLDSQLRLMDTENGKLLRSYRADCWENKEFRIWNCFGGRERWILSGNENIEGQDGEVVVWDTLSGKLVERITVKGTKFDGKRKVGRDGKVKDGKNVISCIMWKEDGKGDQWCCGGTDGTVTVFGL</sequence>
<dbReference type="InterPro" id="IPR036322">
    <property type="entry name" value="WD40_repeat_dom_sf"/>
</dbReference>
<organism evidence="7 8">
    <name type="scientific">Uncinula necator</name>
    <name type="common">Grape powdery mildew</name>
    <dbReference type="NCBI Taxonomy" id="52586"/>
    <lineage>
        <taxon>Eukaryota</taxon>
        <taxon>Fungi</taxon>
        <taxon>Dikarya</taxon>
        <taxon>Ascomycota</taxon>
        <taxon>Pezizomycotina</taxon>
        <taxon>Leotiomycetes</taxon>
        <taxon>Erysiphales</taxon>
        <taxon>Erysiphaceae</taxon>
        <taxon>Erysiphe</taxon>
    </lineage>
</organism>
<evidence type="ECO:0000256" key="4">
    <source>
        <dbReference type="ARBA" id="ARBA00022737"/>
    </source>
</evidence>
<dbReference type="GO" id="GO:0000398">
    <property type="term" value="P:mRNA splicing, via spliceosome"/>
    <property type="evidence" value="ECO:0007669"/>
    <property type="project" value="TreeGrafter"/>
</dbReference>
<dbReference type="SMART" id="SM00320">
    <property type="entry name" value="WD40"/>
    <property type="match status" value="6"/>
</dbReference>
<dbReference type="PROSITE" id="PS00678">
    <property type="entry name" value="WD_REPEATS_1"/>
    <property type="match status" value="1"/>
</dbReference>
<dbReference type="Pfam" id="PF00400">
    <property type="entry name" value="WD40"/>
    <property type="match status" value="3"/>
</dbReference>
<dbReference type="GO" id="GO:0071013">
    <property type="term" value="C:catalytic step 2 spliceosome"/>
    <property type="evidence" value="ECO:0007669"/>
    <property type="project" value="TreeGrafter"/>
</dbReference>
<reference evidence="7 8" key="1">
    <citation type="journal article" date="2014" name="BMC Genomics">
        <title>Adaptive genomic structural variation in the grape powdery mildew pathogen, Erysiphe necator.</title>
        <authorList>
            <person name="Jones L."/>
            <person name="Riaz S."/>
            <person name="Morales-Cruz A."/>
            <person name="Amrine K.C."/>
            <person name="McGuire B."/>
            <person name="Gubler W.D."/>
            <person name="Walker M.A."/>
            <person name="Cantu D."/>
        </authorList>
    </citation>
    <scope>NUCLEOTIDE SEQUENCE [LARGE SCALE GENOMIC DNA]</scope>
    <source>
        <strain evidence="8">c</strain>
    </source>
</reference>
<evidence type="ECO:0000256" key="5">
    <source>
        <dbReference type="ARBA" id="ARBA00038145"/>
    </source>
</evidence>
<dbReference type="OrthoDB" id="71437at2759"/>
<feature type="repeat" description="WD" evidence="6">
    <location>
        <begin position="68"/>
        <end position="109"/>
    </location>
</feature>
<dbReference type="InterPro" id="IPR015943">
    <property type="entry name" value="WD40/YVTN_repeat-like_dom_sf"/>
</dbReference>
<keyword evidence="3 6" id="KW-0853">WD repeat</keyword>
<dbReference type="InterPro" id="IPR051980">
    <property type="entry name" value="WD_repeat_MORG1"/>
</dbReference>
<evidence type="ECO:0000256" key="1">
    <source>
        <dbReference type="ARBA" id="ARBA00004496"/>
    </source>
</evidence>
<dbReference type="Gene3D" id="2.130.10.10">
    <property type="entry name" value="YVTN repeat-like/Quinoprotein amine dehydrogenase"/>
    <property type="match status" value="1"/>
</dbReference>
<dbReference type="PANTHER" id="PTHR22842:SF3">
    <property type="entry name" value="WD REPEAT DOMAIN-CONTAINING PROTEIN 83"/>
    <property type="match status" value="1"/>
</dbReference>
<evidence type="ECO:0000256" key="2">
    <source>
        <dbReference type="ARBA" id="ARBA00022490"/>
    </source>
</evidence>
<name>A0A0B1P6Y8_UNCNE</name>
<dbReference type="InterPro" id="IPR019775">
    <property type="entry name" value="WD40_repeat_CS"/>
</dbReference>
<feature type="repeat" description="WD" evidence="6">
    <location>
        <begin position="11"/>
        <end position="44"/>
    </location>
</feature>
<evidence type="ECO:0000313" key="8">
    <source>
        <dbReference type="Proteomes" id="UP000030854"/>
    </source>
</evidence>
<comment type="subcellular location">
    <subcellularLocation>
        <location evidence="1">Cytoplasm</location>
    </subcellularLocation>
</comment>
<dbReference type="PROSITE" id="PS50294">
    <property type="entry name" value="WD_REPEATS_REGION"/>
    <property type="match status" value="2"/>
</dbReference>
<dbReference type="AlphaFoldDB" id="A0A0B1P6Y8"/>
<dbReference type="Proteomes" id="UP000030854">
    <property type="component" value="Unassembled WGS sequence"/>
</dbReference>
<dbReference type="HOGENOM" id="CLU_000288_57_1_1"/>
<dbReference type="InterPro" id="IPR020472">
    <property type="entry name" value="WD40_PAC1"/>
</dbReference>
<dbReference type="PANTHER" id="PTHR22842">
    <property type="entry name" value="WD40 REPEAT PROTEIN"/>
    <property type="match status" value="1"/>
</dbReference>
<evidence type="ECO:0000256" key="3">
    <source>
        <dbReference type="ARBA" id="ARBA00022574"/>
    </source>
</evidence>